<dbReference type="GO" id="GO:0000162">
    <property type="term" value="P:L-tryptophan biosynthetic process"/>
    <property type="evidence" value="ECO:0007669"/>
    <property type="project" value="TreeGrafter"/>
</dbReference>
<evidence type="ECO:0000259" key="3">
    <source>
        <dbReference type="Pfam" id="PF00425"/>
    </source>
</evidence>
<dbReference type="GO" id="GO:0009396">
    <property type="term" value="P:folic acid-containing compound biosynthetic process"/>
    <property type="evidence" value="ECO:0007669"/>
    <property type="project" value="InterPro"/>
</dbReference>
<dbReference type="InterPro" id="IPR005802">
    <property type="entry name" value="ADC_synth_comp_1"/>
</dbReference>
<feature type="domain" description="Chorismate-utilising enzyme C-terminal" evidence="3">
    <location>
        <begin position="187"/>
        <end position="440"/>
    </location>
</feature>
<keyword evidence="6" id="KW-1185">Reference proteome</keyword>
<dbReference type="InterPro" id="IPR019999">
    <property type="entry name" value="Anth_synth_I-like"/>
</dbReference>
<dbReference type="NCBIfam" id="TIGR00553">
    <property type="entry name" value="pabB"/>
    <property type="match status" value="1"/>
</dbReference>
<dbReference type="AlphaFoldDB" id="A0A1H8U292"/>
<reference evidence="5 6" key="1">
    <citation type="submission" date="2016-10" db="EMBL/GenBank/DDBJ databases">
        <authorList>
            <person name="de Groot N.N."/>
        </authorList>
    </citation>
    <scope>NUCLEOTIDE SEQUENCE [LARGE SCALE GENOMIC DNA]</scope>
    <source>
        <strain evidence="5 6">CGMCC 1.6291</strain>
    </source>
</reference>
<dbReference type="Pfam" id="PF04715">
    <property type="entry name" value="Anth_synt_I_N"/>
    <property type="match status" value="1"/>
</dbReference>
<proteinExistence type="predicted"/>
<evidence type="ECO:0000256" key="2">
    <source>
        <dbReference type="ARBA" id="ARBA00022679"/>
    </source>
</evidence>
<evidence type="ECO:0000256" key="1">
    <source>
        <dbReference type="ARBA" id="ARBA00013139"/>
    </source>
</evidence>
<dbReference type="Gene3D" id="3.60.120.10">
    <property type="entry name" value="Anthranilate synthase"/>
    <property type="match status" value="1"/>
</dbReference>
<evidence type="ECO:0000259" key="4">
    <source>
        <dbReference type="Pfam" id="PF04715"/>
    </source>
</evidence>
<feature type="domain" description="Anthranilate synthase component I N-terminal" evidence="4">
    <location>
        <begin position="16"/>
        <end position="147"/>
    </location>
</feature>
<protein>
    <recommendedName>
        <fullName evidence="1">aminodeoxychorismate synthase</fullName>
        <ecNumber evidence="1">2.6.1.85</ecNumber>
    </recommendedName>
</protein>
<dbReference type="InterPro" id="IPR015890">
    <property type="entry name" value="Chorismate_C"/>
</dbReference>
<evidence type="ECO:0000313" key="5">
    <source>
        <dbReference type="EMBL" id="SEO96984.1"/>
    </source>
</evidence>
<dbReference type="Proteomes" id="UP000199657">
    <property type="component" value="Unassembled WGS sequence"/>
</dbReference>
<dbReference type="InterPro" id="IPR005801">
    <property type="entry name" value="ADC_synthase"/>
</dbReference>
<organism evidence="5 6">
    <name type="scientific">Aquisalimonas asiatica</name>
    <dbReference type="NCBI Taxonomy" id="406100"/>
    <lineage>
        <taxon>Bacteria</taxon>
        <taxon>Pseudomonadati</taxon>
        <taxon>Pseudomonadota</taxon>
        <taxon>Gammaproteobacteria</taxon>
        <taxon>Chromatiales</taxon>
        <taxon>Ectothiorhodospiraceae</taxon>
        <taxon>Aquisalimonas</taxon>
    </lineage>
</organism>
<dbReference type="PANTHER" id="PTHR11236">
    <property type="entry name" value="AMINOBENZOATE/ANTHRANILATE SYNTHASE"/>
    <property type="match status" value="1"/>
</dbReference>
<dbReference type="RefSeq" id="WP_245754033.1">
    <property type="nucleotide sequence ID" value="NZ_FOEG01000005.1"/>
</dbReference>
<accession>A0A1H8U292</accession>
<evidence type="ECO:0000313" key="6">
    <source>
        <dbReference type="Proteomes" id="UP000199657"/>
    </source>
</evidence>
<dbReference type="STRING" id="406100.SAMN04488052_105102"/>
<dbReference type="EMBL" id="FOEG01000005">
    <property type="protein sequence ID" value="SEO96984.1"/>
    <property type="molecule type" value="Genomic_DNA"/>
</dbReference>
<dbReference type="GO" id="GO:0046820">
    <property type="term" value="F:4-amino-4-deoxychorismate synthase activity"/>
    <property type="evidence" value="ECO:0007669"/>
    <property type="project" value="UniProtKB-EC"/>
</dbReference>
<dbReference type="InterPro" id="IPR006805">
    <property type="entry name" value="Anth_synth_I_N"/>
</dbReference>
<dbReference type="Pfam" id="PF00425">
    <property type="entry name" value="Chorismate_bind"/>
    <property type="match status" value="1"/>
</dbReference>
<keyword evidence="2" id="KW-0808">Transferase</keyword>
<name>A0A1H8U292_9GAMM</name>
<dbReference type="SUPFAM" id="SSF56322">
    <property type="entry name" value="ADC synthase"/>
    <property type="match status" value="1"/>
</dbReference>
<dbReference type="PANTHER" id="PTHR11236:SF50">
    <property type="entry name" value="AMINODEOXYCHORISMATE SYNTHASE COMPONENT 1"/>
    <property type="match status" value="1"/>
</dbReference>
<dbReference type="EC" id="2.6.1.85" evidence="1"/>
<sequence length="455" mass="48956">MTDAHVAELAYPADAAAAFARLRSLAGAAWLDSGAPSHQARHDVMVALPGRELMCRDGVCWQRDGGDWRVARGDVWALIADMLGPRREPVPGLPFSGGALGCFGYDLGQADVVTPRDERPGDGVPELWLGFYDAALVLDHVQRRAYLVQRPGGEWSAACIRERLQDTVAPEPAPFRAGALSEEPGRDGYGHAFQAVHRYLRDGDCYQVNLARAFRCGFSGDPFDAYLRLRRWSPVPHGAWMTLPGGESVLSLSPERFLAVSGDRVETRPIKGTRPRASEPGRDRTLAEELAGSPKDRAENVMIVDLLRNDLGKVCRPGSVTVSQLFGVESFASVHHMVSVVEGRLVAGASATDLLRACFPGGSITGAPKKRAMEIIAELEPSRRGLYCGAIGYIGYDGAMDTSITIRTAVCADGVMTYRAGGGLVMDSDEAAEYQETRDKAHAFLKLAGEGGSGD</sequence>
<dbReference type="PRINTS" id="PR00095">
    <property type="entry name" value="ANTSNTHASEI"/>
</dbReference>
<gene>
    <name evidence="5" type="ORF">SAMN04488052_105102</name>
</gene>